<gene>
    <name evidence="1" type="ORF">H4W80_001831</name>
</gene>
<organism evidence="1 2">
    <name type="scientific">Nonomuraea angiospora</name>
    <dbReference type="NCBI Taxonomy" id="46172"/>
    <lineage>
        <taxon>Bacteria</taxon>
        <taxon>Bacillati</taxon>
        <taxon>Actinomycetota</taxon>
        <taxon>Actinomycetes</taxon>
        <taxon>Streptosporangiales</taxon>
        <taxon>Streptosporangiaceae</taxon>
        <taxon>Nonomuraea</taxon>
    </lineage>
</organism>
<protein>
    <submittedName>
        <fullName evidence="1">Uncharacterized protein</fullName>
    </submittedName>
</protein>
<accession>A0ABR9LTI4</accession>
<evidence type="ECO:0000313" key="1">
    <source>
        <dbReference type="EMBL" id="MBE1583573.1"/>
    </source>
</evidence>
<reference evidence="1 2" key="1">
    <citation type="submission" date="2020-10" db="EMBL/GenBank/DDBJ databases">
        <title>Sequencing the genomes of 1000 actinobacteria strains.</title>
        <authorList>
            <person name="Klenk H.-P."/>
        </authorList>
    </citation>
    <scope>NUCLEOTIDE SEQUENCE [LARGE SCALE GENOMIC DNA]</scope>
    <source>
        <strain evidence="1 2">DSM 43173</strain>
    </source>
</reference>
<dbReference type="EMBL" id="JADBEK010000001">
    <property type="protein sequence ID" value="MBE1583573.1"/>
    <property type="molecule type" value="Genomic_DNA"/>
</dbReference>
<keyword evidence="2" id="KW-1185">Reference proteome</keyword>
<sequence>MIILTVAVAAAAALTMAGLAVLRGGSRSAKAR</sequence>
<proteinExistence type="predicted"/>
<evidence type="ECO:0000313" key="2">
    <source>
        <dbReference type="Proteomes" id="UP000633509"/>
    </source>
</evidence>
<name>A0ABR9LTI4_9ACTN</name>
<dbReference type="Proteomes" id="UP000633509">
    <property type="component" value="Unassembled WGS sequence"/>
</dbReference>
<comment type="caution">
    <text evidence="1">The sequence shown here is derived from an EMBL/GenBank/DDBJ whole genome shotgun (WGS) entry which is preliminary data.</text>
</comment>